<protein>
    <recommendedName>
        <fullName evidence="5">GDP-mannose pyrophosphatase</fullName>
    </recommendedName>
    <alternativeName>
        <fullName evidence="7">GDP-mannose hydrolase</fullName>
    </alternativeName>
    <alternativeName>
        <fullName evidence="8">GDPMK</fullName>
    </alternativeName>
</protein>
<evidence type="ECO:0000313" key="11">
    <source>
        <dbReference type="Proteomes" id="UP001196870"/>
    </source>
</evidence>
<evidence type="ECO:0000256" key="1">
    <source>
        <dbReference type="ARBA" id="ARBA00000847"/>
    </source>
</evidence>
<evidence type="ECO:0000256" key="6">
    <source>
        <dbReference type="ARBA" id="ARBA00022801"/>
    </source>
</evidence>
<organism evidence="10 11">
    <name type="scientific">Plastoroseomonas hellenica</name>
    <dbReference type="NCBI Taxonomy" id="2687306"/>
    <lineage>
        <taxon>Bacteria</taxon>
        <taxon>Pseudomonadati</taxon>
        <taxon>Pseudomonadota</taxon>
        <taxon>Alphaproteobacteria</taxon>
        <taxon>Acetobacterales</taxon>
        <taxon>Acetobacteraceae</taxon>
        <taxon>Plastoroseomonas</taxon>
    </lineage>
</organism>
<dbReference type="EMBL" id="JAAGBB010000015">
    <property type="protein sequence ID" value="MBR0665518.1"/>
    <property type="molecule type" value="Genomic_DNA"/>
</dbReference>
<accession>A0ABS5EYZ9</accession>
<gene>
    <name evidence="10" type="ORF">GXW71_14240</name>
</gene>
<keyword evidence="11" id="KW-1185">Reference proteome</keyword>
<dbReference type="GO" id="GO:0016787">
    <property type="term" value="F:hydrolase activity"/>
    <property type="evidence" value="ECO:0007669"/>
    <property type="project" value="UniProtKB-KW"/>
</dbReference>
<dbReference type="Pfam" id="PF00293">
    <property type="entry name" value="NUDIX"/>
    <property type="match status" value="1"/>
</dbReference>
<keyword evidence="6 10" id="KW-0378">Hydrolase</keyword>
<evidence type="ECO:0000259" key="9">
    <source>
        <dbReference type="PROSITE" id="PS51462"/>
    </source>
</evidence>
<dbReference type="PROSITE" id="PS51462">
    <property type="entry name" value="NUDIX"/>
    <property type="match status" value="1"/>
</dbReference>
<comment type="catalytic activity">
    <reaction evidence="1">
        <text>GDP-alpha-D-mannose + H2O = alpha-D-mannose 1-phosphate + GMP + 2 H(+)</text>
        <dbReference type="Rhea" id="RHEA:27978"/>
        <dbReference type="ChEBI" id="CHEBI:15377"/>
        <dbReference type="ChEBI" id="CHEBI:15378"/>
        <dbReference type="ChEBI" id="CHEBI:57527"/>
        <dbReference type="ChEBI" id="CHEBI:58115"/>
        <dbReference type="ChEBI" id="CHEBI:58409"/>
    </reaction>
</comment>
<dbReference type="InterPro" id="IPR015797">
    <property type="entry name" value="NUDIX_hydrolase-like_dom_sf"/>
</dbReference>
<comment type="similarity">
    <text evidence="3">Belongs to the Nudix hydrolase family. NudK subfamily.</text>
</comment>
<evidence type="ECO:0000256" key="7">
    <source>
        <dbReference type="ARBA" id="ARBA00032162"/>
    </source>
</evidence>
<dbReference type="PANTHER" id="PTHR11839">
    <property type="entry name" value="UDP/ADP-SUGAR PYROPHOSPHATASE"/>
    <property type="match status" value="1"/>
</dbReference>
<comment type="cofactor">
    <cofactor evidence="2">
        <name>Mg(2+)</name>
        <dbReference type="ChEBI" id="CHEBI:18420"/>
    </cofactor>
</comment>
<evidence type="ECO:0000313" key="10">
    <source>
        <dbReference type="EMBL" id="MBR0665518.1"/>
    </source>
</evidence>
<name>A0ABS5EYZ9_9PROT</name>
<dbReference type="Gene3D" id="3.90.79.10">
    <property type="entry name" value="Nucleoside Triphosphate Pyrophosphohydrolase"/>
    <property type="match status" value="1"/>
</dbReference>
<dbReference type="CDD" id="cd24157">
    <property type="entry name" value="NUDIX_GDPMK"/>
    <property type="match status" value="1"/>
</dbReference>
<sequence length="171" mass="18769">MILATIRLPDGQVTKRDIEDHGEAAMVLPYDPERRVALVIRQFRTPVHFVTGEGMVLEATAGRLDGEEPEACARREAMEEAGVRLAILEPVACTWSMPALSTERISLFLAPYAAADRMAEGGGLAEEHEEISVAEMPLQQLAAMADAGTPMDLKLFALIQTLRIRRPQLFA</sequence>
<evidence type="ECO:0000256" key="8">
    <source>
        <dbReference type="ARBA" id="ARBA00032272"/>
    </source>
</evidence>
<dbReference type="InterPro" id="IPR004385">
    <property type="entry name" value="NDP_pyrophosphatase"/>
</dbReference>
<evidence type="ECO:0000256" key="5">
    <source>
        <dbReference type="ARBA" id="ARBA00016377"/>
    </source>
</evidence>
<proteinExistence type="inferred from homology"/>
<evidence type="ECO:0000256" key="3">
    <source>
        <dbReference type="ARBA" id="ARBA00007275"/>
    </source>
</evidence>
<evidence type="ECO:0000256" key="4">
    <source>
        <dbReference type="ARBA" id="ARBA00011738"/>
    </source>
</evidence>
<feature type="domain" description="Nudix hydrolase" evidence="9">
    <location>
        <begin position="20"/>
        <end position="158"/>
    </location>
</feature>
<reference evidence="11" key="1">
    <citation type="journal article" date="2021" name="Syst. Appl. Microbiol.">
        <title>Roseomonas hellenica sp. nov., isolated from roots of wild-growing Alkanna tinctoria.</title>
        <authorList>
            <person name="Rat A."/>
            <person name="Naranjo H.D."/>
            <person name="Lebbe L."/>
            <person name="Cnockaert M."/>
            <person name="Krigas N."/>
            <person name="Grigoriadou K."/>
            <person name="Maloupa E."/>
            <person name="Willems A."/>
        </authorList>
    </citation>
    <scope>NUCLEOTIDE SEQUENCE [LARGE SCALE GENOMIC DNA]</scope>
    <source>
        <strain evidence="11">LMG 31523</strain>
    </source>
</reference>
<dbReference type="InterPro" id="IPR000086">
    <property type="entry name" value="NUDIX_hydrolase_dom"/>
</dbReference>
<comment type="subunit">
    <text evidence="4">Homodimer.</text>
</comment>
<evidence type="ECO:0000256" key="2">
    <source>
        <dbReference type="ARBA" id="ARBA00001946"/>
    </source>
</evidence>
<dbReference type="Proteomes" id="UP001196870">
    <property type="component" value="Unassembled WGS sequence"/>
</dbReference>
<dbReference type="SUPFAM" id="SSF55811">
    <property type="entry name" value="Nudix"/>
    <property type="match status" value="1"/>
</dbReference>
<dbReference type="NCBIfam" id="TIGR00052">
    <property type="entry name" value="nudix-type nucleoside diphosphatase, YffH/AdpP family"/>
    <property type="match status" value="1"/>
</dbReference>
<dbReference type="PANTHER" id="PTHR11839:SF18">
    <property type="entry name" value="NUDIX HYDROLASE DOMAIN-CONTAINING PROTEIN"/>
    <property type="match status" value="1"/>
</dbReference>
<comment type="caution">
    <text evidence="10">The sequence shown here is derived from an EMBL/GenBank/DDBJ whole genome shotgun (WGS) entry which is preliminary data.</text>
</comment>